<feature type="non-terminal residue" evidence="2">
    <location>
        <position position="226"/>
    </location>
</feature>
<dbReference type="GO" id="GO:0016787">
    <property type="term" value="F:hydrolase activity"/>
    <property type="evidence" value="ECO:0007669"/>
    <property type="project" value="UniProtKB-KW"/>
</dbReference>
<reference evidence="2" key="1">
    <citation type="submission" date="2023-03" db="EMBL/GenBank/DDBJ databases">
        <title>Massive genome expansion in bonnet fungi (Mycena s.s.) driven by repeated elements and novel gene families across ecological guilds.</title>
        <authorList>
            <consortium name="Lawrence Berkeley National Laboratory"/>
            <person name="Harder C.B."/>
            <person name="Miyauchi S."/>
            <person name="Viragh M."/>
            <person name="Kuo A."/>
            <person name="Thoen E."/>
            <person name="Andreopoulos B."/>
            <person name="Lu D."/>
            <person name="Skrede I."/>
            <person name="Drula E."/>
            <person name="Henrissat B."/>
            <person name="Morin E."/>
            <person name="Kohler A."/>
            <person name="Barry K."/>
            <person name="LaButti K."/>
            <person name="Morin E."/>
            <person name="Salamov A."/>
            <person name="Lipzen A."/>
            <person name="Mereny Z."/>
            <person name="Hegedus B."/>
            <person name="Baldrian P."/>
            <person name="Stursova M."/>
            <person name="Weitz H."/>
            <person name="Taylor A."/>
            <person name="Grigoriev I.V."/>
            <person name="Nagy L.G."/>
            <person name="Martin F."/>
            <person name="Kauserud H."/>
        </authorList>
    </citation>
    <scope>NUCLEOTIDE SEQUENCE</scope>
    <source>
        <strain evidence="2">9144</strain>
    </source>
</reference>
<evidence type="ECO:0000313" key="3">
    <source>
        <dbReference type="Proteomes" id="UP001219525"/>
    </source>
</evidence>
<gene>
    <name evidence="2" type="ORF">GGX14DRAFT_627995</name>
</gene>
<dbReference type="PANTHER" id="PTHR42103">
    <property type="entry name" value="ALPHA/BETA-HYDROLASES SUPERFAMILY PROTEIN"/>
    <property type="match status" value="1"/>
</dbReference>
<dbReference type="InterPro" id="IPR029058">
    <property type="entry name" value="AB_hydrolase_fold"/>
</dbReference>
<dbReference type="InterPro" id="IPR000383">
    <property type="entry name" value="Xaa-Pro-like_dom"/>
</dbReference>
<evidence type="ECO:0000313" key="2">
    <source>
        <dbReference type="EMBL" id="KAJ7227061.1"/>
    </source>
</evidence>
<feature type="domain" description="Xaa-Pro dipeptidyl-peptidase-like" evidence="1">
    <location>
        <begin position="10"/>
        <end position="118"/>
    </location>
</feature>
<dbReference type="Gene3D" id="3.40.50.1820">
    <property type="entry name" value="alpha/beta hydrolase"/>
    <property type="match status" value="1"/>
</dbReference>
<accession>A0AAD6YRB2</accession>
<dbReference type="Proteomes" id="UP001219525">
    <property type="component" value="Unassembled WGS sequence"/>
</dbReference>
<proteinExistence type="predicted"/>
<dbReference type="EMBL" id="JARJCW010000003">
    <property type="protein sequence ID" value="KAJ7227061.1"/>
    <property type="molecule type" value="Genomic_DNA"/>
</dbReference>
<organism evidence="2 3">
    <name type="scientific">Mycena pura</name>
    <dbReference type="NCBI Taxonomy" id="153505"/>
    <lineage>
        <taxon>Eukaryota</taxon>
        <taxon>Fungi</taxon>
        <taxon>Dikarya</taxon>
        <taxon>Basidiomycota</taxon>
        <taxon>Agaricomycotina</taxon>
        <taxon>Agaricomycetes</taxon>
        <taxon>Agaricomycetidae</taxon>
        <taxon>Agaricales</taxon>
        <taxon>Marasmiineae</taxon>
        <taxon>Mycenaceae</taxon>
        <taxon>Mycena</taxon>
    </lineage>
</organism>
<dbReference type="Pfam" id="PF02129">
    <property type="entry name" value="Peptidase_S15"/>
    <property type="match status" value="1"/>
</dbReference>
<sequence>MSSLIPLSTGISLEVKLLPPPTTSNEHKLAVCLHPWSWLGGRMNDPVLLSLTEPLHQRGYHVLRYNSRGVGRSTGWASLTGLSEASDLAALIEWALATVTDVSSVVVLGYSHGSLIASLQPVLPVQTSHVLVSYPMGVRGWLTLFRSRYEETLKELVRNPAANVLIVYGDQDEFTSAATYRTWRSALEGVAGAVSGKVEWAEVKGATHFWRAADGDELESIVQRWL</sequence>
<protein>
    <submittedName>
        <fullName evidence="2">Alpha/Beta hydrolase protein</fullName>
    </submittedName>
</protein>
<name>A0AAD6YRB2_9AGAR</name>
<dbReference type="AlphaFoldDB" id="A0AAD6YRB2"/>
<dbReference type="SUPFAM" id="SSF53474">
    <property type="entry name" value="alpha/beta-Hydrolases"/>
    <property type="match status" value="1"/>
</dbReference>
<keyword evidence="2" id="KW-0378">Hydrolase</keyword>
<keyword evidence="3" id="KW-1185">Reference proteome</keyword>
<comment type="caution">
    <text evidence="2">The sequence shown here is derived from an EMBL/GenBank/DDBJ whole genome shotgun (WGS) entry which is preliminary data.</text>
</comment>
<evidence type="ECO:0000259" key="1">
    <source>
        <dbReference type="Pfam" id="PF02129"/>
    </source>
</evidence>
<dbReference type="PANTHER" id="PTHR42103:SF2">
    <property type="entry name" value="AB HYDROLASE-1 DOMAIN-CONTAINING PROTEIN"/>
    <property type="match status" value="1"/>
</dbReference>